<accession>A0A0E0KP70</accession>
<dbReference type="Proteomes" id="UP000026962">
    <property type="component" value="Chromosome 4"/>
</dbReference>
<dbReference type="Gramene" id="OPUNC04G06730.1">
    <property type="protein sequence ID" value="OPUNC04G06730.1"/>
    <property type="gene ID" value="OPUNC04G06730"/>
</dbReference>
<name>A0A0E0KP70_ORYPU</name>
<dbReference type="HOGENOM" id="CLU_1257861_0_0_1"/>
<organism evidence="1">
    <name type="scientific">Oryza punctata</name>
    <name type="common">Red rice</name>
    <dbReference type="NCBI Taxonomy" id="4537"/>
    <lineage>
        <taxon>Eukaryota</taxon>
        <taxon>Viridiplantae</taxon>
        <taxon>Streptophyta</taxon>
        <taxon>Embryophyta</taxon>
        <taxon>Tracheophyta</taxon>
        <taxon>Spermatophyta</taxon>
        <taxon>Magnoliopsida</taxon>
        <taxon>Liliopsida</taxon>
        <taxon>Poales</taxon>
        <taxon>Poaceae</taxon>
        <taxon>BOP clade</taxon>
        <taxon>Oryzoideae</taxon>
        <taxon>Oryzeae</taxon>
        <taxon>Oryzinae</taxon>
        <taxon>Oryza</taxon>
    </lineage>
</organism>
<sequence>MGLEAFHTAGVTGTLVQQALQVEKSREKISRQLGKQAKQDIEPMPSEHEMNLEWSVVVGVVARSRERRGDDDDDGATTTATAVAAARRRERGRPNPARAAVTAKTTVMALGEMKISENGLIILSVVDDVPVDSESFVVTYPSTARPYDYFLNFMICWSRHSEVLIGIKVAKTARRPNHIQINLREGDITRDPILIHVAFHGACDISSVLSTLRNPAVGSK</sequence>
<evidence type="ECO:0000313" key="2">
    <source>
        <dbReference type="Proteomes" id="UP000026962"/>
    </source>
</evidence>
<keyword evidence="2" id="KW-1185">Reference proteome</keyword>
<dbReference type="AlphaFoldDB" id="A0A0E0KP70"/>
<reference evidence="1" key="2">
    <citation type="submission" date="2018-05" db="EMBL/GenBank/DDBJ databases">
        <title>OpunRS2 (Oryza punctata Reference Sequence Version 2).</title>
        <authorList>
            <person name="Zhang J."/>
            <person name="Kudrna D."/>
            <person name="Lee S."/>
            <person name="Talag J."/>
            <person name="Welchert J."/>
            <person name="Wing R.A."/>
        </authorList>
    </citation>
    <scope>NUCLEOTIDE SEQUENCE [LARGE SCALE GENOMIC DNA]</scope>
</reference>
<reference evidence="1" key="1">
    <citation type="submission" date="2015-04" db="UniProtKB">
        <authorList>
            <consortium name="EnsemblPlants"/>
        </authorList>
    </citation>
    <scope>IDENTIFICATION</scope>
</reference>
<evidence type="ECO:0000313" key="1">
    <source>
        <dbReference type="EnsemblPlants" id="OPUNC04G06730.1"/>
    </source>
</evidence>
<dbReference type="EnsemblPlants" id="OPUNC04G06730.1">
    <property type="protein sequence ID" value="OPUNC04G06730.1"/>
    <property type="gene ID" value="OPUNC04G06730"/>
</dbReference>
<proteinExistence type="predicted"/>
<protein>
    <submittedName>
        <fullName evidence="1">Uncharacterized protein</fullName>
    </submittedName>
</protein>